<comment type="caution">
    <text evidence="7">The sequence shown here is derived from an EMBL/GenBank/DDBJ whole genome shotgun (WGS) entry which is preliminary data.</text>
</comment>
<dbReference type="Pfam" id="PF07690">
    <property type="entry name" value="MFS_1"/>
    <property type="match status" value="1"/>
</dbReference>
<feature type="domain" description="Major facilitator superfamily (MFS) profile" evidence="6">
    <location>
        <begin position="12"/>
        <end position="422"/>
    </location>
</feature>
<dbReference type="PANTHER" id="PTHR43826">
    <property type="entry name" value="GLUCOSE-6-PHOSPHATE EXCHANGER SLC37A4"/>
    <property type="match status" value="1"/>
</dbReference>
<feature type="transmembrane region" description="Helical" evidence="5">
    <location>
        <begin position="136"/>
        <end position="158"/>
    </location>
</feature>
<dbReference type="InterPro" id="IPR036259">
    <property type="entry name" value="MFS_trans_sf"/>
</dbReference>
<dbReference type="PANTHER" id="PTHR43826:SF3">
    <property type="entry name" value="GLUCOSE-6-PHOSPHATE EXCHANGER SLC37A4"/>
    <property type="match status" value="1"/>
</dbReference>
<sequence length="435" mass="44754">MSLPVRRRRLLLWAALAAGFLFVNFHRTATAVLADSLARTFDATGSQLGLLHASFFYIYAALQLPAGLAVDRYGPRWVGALGLAVLSAGVLWFARSDTLLAAFLARTVVGLGGSVCYIATLRFCANWFRPDEYATMTGYTVAAAGAGGILATTPLALAIDRVGWRLAILATGMLTAVVAVAVAGAVRDTPTAAGYEDPGVGVGAPDGGSASLADIVANARTVLREAETWLMGLLLFLVLGVNFTVLGLWGVPFVADTYGVSVARASTYLLVGNVGFVLGSPAIGALSDRTGRRTELIVATAVVFALSYGVLVTVPPLPVVGVALFCALLANGGVSLVFTVGKERHEPAVAGTVTGVVNSLGYVGAATLPTVMGAVLDAYWTGEVINGARVYTVAGYRVAFAIATAAALLAVVAGLWLHRREARGIASPGPAAGDD</sequence>
<feature type="transmembrane region" description="Helical" evidence="5">
    <location>
        <begin position="229"/>
        <end position="253"/>
    </location>
</feature>
<dbReference type="InterPro" id="IPR011701">
    <property type="entry name" value="MFS"/>
</dbReference>
<proteinExistence type="predicted"/>
<comment type="subcellular location">
    <subcellularLocation>
        <location evidence="1">Endomembrane system</location>
        <topology evidence="1">Multi-pass membrane protein</topology>
    </subcellularLocation>
</comment>
<dbReference type="EMBL" id="QPHM01000001">
    <property type="protein sequence ID" value="RCU48225.1"/>
    <property type="molecule type" value="Genomic_DNA"/>
</dbReference>
<dbReference type="SUPFAM" id="SSF103473">
    <property type="entry name" value="MFS general substrate transporter"/>
    <property type="match status" value="1"/>
</dbReference>
<evidence type="ECO:0000256" key="4">
    <source>
        <dbReference type="ARBA" id="ARBA00023136"/>
    </source>
</evidence>
<evidence type="ECO:0000256" key="3">
    <source>
        <dbReference type="ARBA" id="ARBA00022989"/>
    </source>
</evidence>
<dbReference type="OrthoDB" id="29061at2157"/>
<dbReference type="RefSeq" id="WP_114449860.1">
    <property type="nucleotide sequence ID" value="NZ_QPHM01000001.1"/>
</dbReference>
<evidence type="ECO:0000256" key="2">
    <source>
        <dbReference type="ARBA" id="ARBA00022692"/>
    </source>
</evidence>
<gene>
    <name evidence="7" type="ORF">DU504_13465</name>
</gene>
<accession>A0A368NEX9</accession>
<feature type="transmembrane region" description="Helical" evidence="5">
    <location>
        <begin position="353"/>
        <end position="376"/>
    </location>
</feature>
<keyword evidence="3 5" id="KW-1133">Transmembrane helix</keyword>
<dbReference type="GO" id="GO:0061513">
    <property type="term" value="F:glucose 6-phosphate:phosphate antiporter activity"/>
    <property type="evidence" value="ECO:0007669"/>
    <property type="project" value="TreeGrafter"/>
</dbReference>
<feature type="transmembrane region" description="Helical" evidence="5">
    <location>
        <begin position="296"/>
        <end position="314"/>
    </location>
</feature>
<protein>
    <submittedName>
        <fullName evidence="7">MFS transporter</fullName>
    </submittedName>
</protein>
<organism evidence="7 8">
    <name type="scientific">Haloplanus salinus</name>
    <dbReference type="NCBI Taxonomy" id="1126245"/>
    <lineage>
        <taxon>Archaea</taxon>
        <taxon>Methanobacteriati</taxon>
        <taxon>Methanobacteriota</taxon>
        <taxon>Stenosarchaea group</taxon>
        <taxon>Halobacteria</taxon>
        <taxon>Halobacteriales</taxon>
        <taxon>Haloferacaceae</taxon>
        <taxon>Haloplanus</taxon>
    </lineage>
</organism>
<evidence type="ECO:0000259" key="6">
    <source>
        <dbReference type="PROSITE" id="PS50850"/>
    </source>
</evidence>
<dbReference type="GO" id="GO:0035435">
    <property type="term" value="P:phosphate ion transmembrane transport"/>
    <property type="evidence" value="ECO:0007669"/>
    <property type="project" value="TreeGrafter"/>
</dbReference>
<reference evidence="7 8" key="1">
    <citation type="submission" date="2018-07" db="EMBL/GenBank/DDBJ databases">
        <title>Genome sequences of Haloplanus salinus JCM 18368T.</title>
        <authorList>
            <person name="Kim Y.B."/>
            <person name="Roh S.W."/>
        </authorList>
    </citation>
    <scope>NUCLEOTIDE SEQUENCE [LARGE SCALE GENOMIC DNA]</scope>
    <source>
        <strain evidence="7 8">JCM 18368</strain>
    </source>
</reference>
<feature type="transmembrane region" description="Helical" evidence="5">
    <location>
        <begin position="265"/>
        <end position="284"/>
    </location>
</feature>
<dbReference type="InterPro" id="IPR020846">
    <property type="entry name" value="MFS_dom"/>
</dbReference>
<dbReference type="InterPro" id="IPR051337">
    <property type="entry name" value="OPA_Antiporter"/>
</dbReference>
<dbReference type="GO" id="GO:0016020">
    <property type="term" value="C:membrane"/>
    <property type="evidence" value="ECO:0007669"/>
    <property type="project" value="UniProtKB-ARBA"/>
</dbReference>
<dbReference type="Proteomes" id="UP000252189">
    <property type="component" value="Unassembled WGS sequence"/>
</dbReference>
<feature type="transmembrane region" description="Helical" evidence="5">
    <location>
        <begin position="50"/>
        <end position="70"/>
    </location>
</feature>
<dbReference type="PROSITE" id="PS50850">
    <property type="entry name" value="MFS"/>
    <property type="match status" value="1"/>
</dbReference>
<feature type="transmembrane region" description="Helical" evidence="5">
    <location>
        <begin position="100"/>
        <end position="124"/>
    </location>
</feature>
<keyword evidence="2 5" id="KW-0812">Transmembrane</keyword>
<feature type="transmembrane region" description="Helical" evidence="5">
    <location>
        <begin position="77"/>
        <end position="94"/>
    </location>
</feature>
<evidence type="ECO:0000256" key="5">
    <source>
        <dbReference type="SAM" id="Phobius"/>
    </source>
</evidence>
<evidence type="ECO:0000313" key="7">
    <source>
        <dbReference type="EMBL" id="RCU48225.1"/>
    </source>
</evidence>
<feature type="transmembrane region" description="Helical" evidence="5">
    <location>
        <begin position="164"/>
        <end position="186"/>
    </location>
</feature>
<evidence type="ECO:0000256" key="1">
    <source>
        <dbReference type="ARBA" id="ARBA00004127"/>
    </source>
</evidence>
<feature type="transmembrane region" description="Helical" evidence="5">
    <location>
        <begin position="396"/>
        <end position="417"/>
    </location>
</feature>
<feature type="transmembrane region" description="Helical" evidence="5">
    <location>
        <begin position="320"/>
        <end position="341"/>
    </location>
</feature>
<keyword evidence="4 5" id="KW-0472">Membrane</keyword>
<dbReference type="Gene3D" id="1.20.1250.20">
    <property type="entry name" value="MFS general substrate transporter like domains"/>
    <property type="match status" value="2"/>
</dbReference>
<name>A0A368NEX9_9EURY</name>
<dbReference type="GO" id="GO:0012505">
    <property type="term" value="C:endomembrane system"/>
    <property type="evidence" value="ECO:0007669"/>
    <property type="project" value="UniProtKB-SubCell"/>
</dbReference>
<keyword evidence="8" id="KW-1185">Reference proteome</keyword>
<evidence type="ECO:0000313" key="8">
    <source>
        <dbReference type="Proteomes" id="UP000252189"/>
    </source>
</evidence>
<dbReference type="AlphaFoldDB" id="A0A368NEX9"/>